<sequence>MTTTESTGRVGYEYERRSYGLWQKPRSAGLFGLRWGETVLGFVVVLTALMTALIAGPQPAFAVAGVGVVVMVPLVWRTGGRSGYETGWMMFHWLRGRSNGEHVYRGGRFSRIPGGMARLPGLMAPSKLYEGIDAGGYSFGMIHLPQFAHYTVVLRAWPQGHEAVDQPVIDRWVSAWGTFLASLGQTSDIVAVVPVIDTVPETGNRLLTEVSTITHPEAPDLAQQVMFELATELPQERVQLLPRVSITFKATTAERRKNPAEEAVEIGRRLPGICAALAEAGVRAQPMSADEVISFIRRSYDPASQADLEVAAGEPGGHGLDWADAGPVSHEERWDHFLHDGGRSVTWEMDTAPEGAVDERVLQRLLAPNPEVPRKRIAIVYRPHSAADAAEIVDDDYKNALVAQQSERGVVSAAATLRVGATQQAREEQARGHGVTRFGALVTITEPLRGDLPRIESITRDLSTQARLKIRRCYRYQAAAFAASLGCGVILPEHASIPNALAG</sequence>
<evidence type="ECO:0000313" key="2">
    <source>
        <dbReference type="EMBL" id="RMI30613.1"/>
    </source>
</evidence>
<protein>
    <recommendedName>
        <fullName evidence="4">PrgI family protein</fullName>
    </recommendedName>
</protein>
<dbReference type="OrthoDB" id="4505949at2"/>
<keyword evidence="3" id="KW-1185">Reference proteome</keyword>
<gene>
    <name evidence="2" type="ORF">EBN03_21350</name>
</gene>
<evidence type="ECO:0000256" key="1">
    <source>
        <dbReference type="SAM" id="Phobius"/>
    </source>
</evidence>
<feature type="transmembrane region" description="Helical" evidence="1">
    <location>
        <begin position="33"/>
        <end position="54"/>
    </location>
</feature>
<dbReference type="AlphaFoldDB" id="A0A3M2L260"/>
<name>A0A3M2L260_9NOCA</name>
<organism evidence="2 3">
    <name type="scientific">Nocardia stercoris</name>
    <dbReference type="NCBI Taxonomy" id="2483361"/>
    <lineage>
        <taxon>Bacteria</taxon>
        <taxon>Bacillati</taxon>
        <taxon>Actinomycetota</taxon>
        <taxon>Actinomycetes</taxon>
        <taxon>Mycobacteriales</taxon>
        <taxon>Nocardiaceae</taxon>
        <taxon>Nocardia</taxon>
    </lineage>
</organism>
<comment type="caution">
    <text evidence="2">The sequence shown here is derived from an EMBL/GenBank/DDBJ whole genome shotgun (WGS) entry which is preliminary data.</text>
</comment>
<reference evidence="2 3" key="1">
    <citation type="submission" date="2018-10" db="EMBL/GenBank/DDBJ databases">
        <title>Isolation from cow dung.</title>
        <authorList>
            <person name="Ling L."/>
        </authorList>
    </citation>
    <scope>NUCLEOTIDE SEQUENCE [LARGE SCALE GENOMIC DNA]</scope>
    <source>
        <strain evidence="2 3">NEAU-LL90</strain>
    </source>
</reference>
<keyword evidence="1" id="KW-1133">Transmembrane helix</keyword>
<accession>A0A3M2L260</accession>
<dbReference type="InterPro" id="IPR049978">
    <property type="entry name" value="SCO6880-like"/>
</dbReference>
<dbReference type="EMBL" id="RFFH01000009">
    <property type="protein sequence ID" value="RMI30613.1"/>
    <property type="molecule type" value="Genomic_DNA"/>
</dbReference>
<evidence type="ECO:0000313" key="3">
    <source>
        <dbReference type="Proteomes" id="UP000279275"/>
    </source>
</evidence>
<dbReference type="RefSeq" id="WP_122189851.1">
    <property type="nucleotide sequence ID" value="NZ_RFFH01000009.1"/>
</dbReference>
<evidence type="ECO:0008006" key="4">
    <source>
        <dbReference type="Google" id="ProtNLM"/>
    </source>
</evidence>
<dbReference type="NCBIfam" id="NF042935">
    <property type="entry name" value="SCO6880_fam"/>
    <property type="match status" value="1"/>
</dbReference>
<proteinExistence type="predicted"/>
<keyword evidence="1" id="KW-0812">Transmembrane</keyword>
<keyword evidence="1" id="KW-0472">Membrane</keyword>
<dbReference type="Proteomes" id="UP000279275">
    <property type="component" value="Unassembled WGS sequence"/>
</dbReference>